<dbReference type="SUPFAM" id="SSF53697">
    <property type="entry name" value="SIS domain"/>
    <property type="match status" value="1"/>
</dbReference>
<dbReference type="Proteomes" id="UP000181884">
    <property type="component" value="Unassembled WGS sequence"/>
</dbReference>
<reference evidence="3 4" key="1">
    <citation type="submission" date="2014-12" db="EMBL/GenBank/DDBJ databases">
        <title>Draft genome sequences of 29 type strains of Enterococci.</title>
        <authorList>
            <person name="Zhong Z."/>
            <person name="Sun Z."/>
            <person name="Liu W."/>
            <person name="Zhang W."/>
            <person name="Zhang H."/>
        </authorList>
    </citation>
    <scope>NUCLEOTIDE SEQUENCE [LARGE SCALE GENOMIC DNA]</scope>
    <source>
        <strain evidence="3 4">DSM 17029</strain>
    </source>
</reference>
<dbReference type="AlphaFoldDB" id="A0A1L8RHS4"/>
<accession>A0A1L8RHS4</accession>
<keyword evidence="4" id="KW-1185">Reference proteome</keyword>
<gene>
    <name evidence="3" type="ORF">RU97_GL000826</name>
</gene>
<sequence>MQTILKEITDVLDKVDPQEVETAIELLGSGKRIFVLGEGRSGLQGKGFAMRLMHIGLTPFVIGESTTPSIQKDDVLVAISGSGTTSTIVSLAEKARKQGTAVLGITSKADSPLGTLASQVLVIPGATKTGNGKSIQLLSTLFDQTLHIQLDYICLELSRKLKVSNDDANKQHSNME</sequence>
<comment type="caution">
    <text evidence="3">The sequence shown here is derived from an EMBL/GenBank/DDBJ whole genome shotgun (WGS) entry which is preliminary data.</text>
</comment>
<dbReference type="NCBIfam" id="TIGR03127">
    <property type="entry name" value="RuMP_HxlB"/>
    <property type="match status" value="1"/>
</dbReference>
<dbReference type="PANTHER" id="PTHR43443:SF1">
    <property type="entry name" value="3-HEXULOSE-6-PHOSPHATE ISOMERASE"/>
    <property type="match status" value="1"/>
</dbReference>
<dbReference type="Pfam" id="PF01380">
    <property type="entry name" value="SIS"/>
    <property type="match status" value="1"/>
</dbReference>
<dbReference type="InterPro" id="IPR001347">
    <property type="entry name" value="SIS_dom"/>
</dbReference>
<name>A0A1L8RHS4_9ENTE</name>
<evidence type="ECO:0000313" key="4">
    <source>
        <dbReference type="Proteomes" id="UP000181884"/>
    </source>
</evidence>
<dbReference type="STRING" id="214095.RU97_GL000826"/>
<dbReference type="PANTHER" id="PTHR43443">
    <property type="entry name" value="3-HEXULOSE-6-PHOSPHATE ISOMERASE"/>
    <property type="match status" value="1"/>
</dbReference>
<dbReference type="PROSITE" id="PS51464">
    <property type="entry name" value="SIS"/>
    <property type="match status" value="1"/>
</dbReference>
<comment type="similarity">
    <text evidence="1">Belongs to the SIS family. PHI subfamily.</text>
</comment>
<dbReference type="GO" id="GO:0097367">
    <property type="term" value="F:carbohydrate derivative binding"/>
    <property type="evidence" value="ECO:0007669"/>
    <property type="project" value="InterPro"/>
</dbReference>
<dbReference type="InterPro" id="IPR046348">
    <property type="entry name" value="SIS_dom_sf"/>
</dbReference>
<evidence type="ECO:0000313" key="3">
    <source>
        <dbReference type="EMBL" id="OJG19255.1"/>
    </source>
</evidence>
<dbReference type="EMBL" id="JXKH01000002">
    <property type="protein sequence ID" value="OJG19255.1"/>
    <property type="molecule type" value="Genomic_DNA"/>
</dbReference>
<evidence type="ECO:0000256" key="1">
    <source>
        <dbReference type="ARBA" id="ARBA00009235"/>
    </source>
</evidence>
<dbReference type="GO" id="GO:1901135">
    <property type="term" value="P:carbohydrate derivative metabolic process"/>
    <property type="evidence" value="ECO:0007669"/>
    <property type="project" value="InterPro"/>
</dbReference>
<feature type="domain" description="SIS" evidence="2">
    <location>
        <begin position="23"/>
        <end position="163"/>
    </location>
</feature>
<organism evidence="3 4">
    <name type="scientific">Enterococcus canis</name>
    <dbReference type="NCBI Taxonomy" id="214095"/>
    <lineage>
        <taxon>Bacteria</taxon>
        <taxon>Bacillati</taxon>
        <taxon>Bacillota</taxon>
        <taxon>Bacilli</taxon>
        <taxon>Lactobacillales</taxon>
        <taxon>Enterococcaceae</taxon>
        <taxon>Enterococcus</taxon>
    </lineage>
</organism>
<proteinExistence type="inferred from homology"/>
<dbReference type="CDD" id="cd05005">
    <property type="entry name" value="SIS_PHI"/>
    <property type="match status" value="1"/>
</dbReference>
<dbReference type="InterPro" id="IPR017552">
    <property type="entry name" value="PHI/rmpB"/>
</dbReference>
<evidence type="ECO:0000259" key="2">
    <source>
        <dbReference type="PROSITE" id="PS51464"/>
    </source>
</evidence>
<protein>
    <recommendedName>
        <fullName evidence="2">SIS domain-containing protein</fullName>
    </recommendedName>
</protein>
<dbReference type="Gene3D" id="3.40.50.10490">
    <property type="entry name" value="Glucose-6-phosphate isomerase like protein, domain 1"/>
    <property type="match status" value="1"/>
</dbReference>
<dbReference type="GO" id="GO:0016853">
    <property type="term" value="F:isomerase activity"/>
    <property type="evidence" value="ECO:0007669"/>
    <property type="project" value="InterPro"/>
</dbReference>